<dbReference type="EMBL" id="JBFPJR010000011">
    <property type="protein sequence ID" value="MEX0427626.1"/>
    <property type="molecule type" value="Genomic_DNA"/>
</dbReference>
<keyword evidence="3" id="KW-1185">Reference proteome</keyword>
<comment type="caution">
    <text evidence="2">The sequence shown here is derived from an EMBL/GenBank/DDBJ whole genome shotgun (WGS) entry which is preliminary data.</text>
</comment>
<name>A0ABV3SXG3_9ACTN</name>
<evidence type="ECO:0000313" key="3">
    <source>
        <dbReference type="Proteomes" id="UP001556631"/>
    </source>
</evidence>
<accession>A0ABV3SXG3</accession>
<evidence type="ECO:0000256" key="1">
    <source>
        <dbReference type="SAM" id="MobiDB-lite"/>
    </source>
</evidence>
<proteinExistence type="predicted"/>
<reference evidence="2 3" key="1">
    <citation type="submission" date="2024-07" db="EMBL/GenBank/DDBJ databases">
        <authorList>
            <person name="Lee S."/>
            <person name="Kang M."/>
        </authorList>
    </citation>
    <scope>NUCLEOTIDE SEQUENCE [LARGE SCALE GENOMIC DNA]</scope>
    <source>
        <strain evidence="2 3">DS6</strain>
    </source>
</reference>
<dbReference type="Proteomes" id="UP001556631">
    <property type="component" value="Unassembled WGS sequence"/>
</dbReference>
<feature type="region of interest" description="Disordered" evidence="1">
    <location>
        <begin position="68"/>
        <end position="95"/>
    </location>
</feature>
<dbReference type="RefSeq" id="WP_367993191.1">
    <property type="nucleotide sequence ID" value="NZ_JBFPJR010000011.1"/>
</dbReference>
<organism evidence="2 3">
    <name type="scientific">Nocardioides eburneus</name>
    <dbReference type="NCBI Taxonomy" id="3231482"/>
    <lineage>
        <taxon>Bacteria</taxon>
        <taxon>Bacillati</taxon>
        <taxon>Actinomycetota</taxon>
        <taxon>Actinomycetes</taxon>
        <taxon>Propionibacteriales</taxon>
        <taxon>Nocardioidaceae</taxon>
        <taxon>Nocardioides</taxon>
    </lineage>
</organism>
<evidence type="ECO:0000313" key="2">
    <source>
        <dbReference type="EMBL" id="MEX0427626.1"/>
    </source>
</evidence>
<gene>
    <name evidence="2" type="ORF">AB3X52_08350</name>
</gene>
<sequence>MTTTPDAVNEHESNVRMPTARCLTEPNVGKISAWDAIALRDRWREEGGIKPTFRCLCCDAWVHPRRNSRTETKQGGEPFFARNASPQTGPRNAHAPSCGFALSHRVREIQKESGGALTSRFEDGQVVYRLSLPKTFAPSDSDHGGAGPSPSDQEFTLEISKVLNTAIKITQMLAEFERAGATVEADFRATCDGKDVAWLDFMYTPGRIITLARRIENNGPLTHPVAVVVNPAKNPERHFNTGRWRTFAWIKRPAADEGRRNLFMYAPDPDWLPKKGPRGHVGYGMWYLRPARPYEDHDPLCLDLPDQDCSAPLPVGMTPSVLDAWAGGAVLRSARVTPEDQLEESP</sequence>
<protein>
    <submittedName>
        <fullName evidence="2">Uncharacterized protein</fullName>
    </submittedName>
</protein>